<organism evidence="1 2">
    <name type="scientific">Candidatus Anaerobiospirillum merdipullorum</name>
    <dbReference type="NCBI Taxonomy" id="2838450"/>
    <lineage>
        <taxon>Bacteria</taxon>
        <taxon>Pseudomonadati</taxon>
        <taxon>Pseudomonadota</taxon>
        <taxon>Gammaproteobacteria</taxon>
        <taxon>Aeromonadales</taxon>
        <taxon>Succinivibrionaceae</taxon>
        <taxon>Anaerobiospirillum</taxon>
    </lineage>
</organism>
<comment type="caution">
    <text evidence="1">The sequence shown here is derived from an EMBL/GenBank/DDBJ whole genome shotgun (WGS) entry which is preliminary data.</text>
</comment>
<evidence type="ECO:0000313" key="2">
    <source>
        <dbReference type="Proteomes" id="UP000824150"/>
    </source>
</evidence>
<reference evidence="1" key="2">
    <citation type="submission" date="2021-04" db="EMBL/GenBank/DDBJ databases">
        <authorList>
            <person name="Gilroy R."/>
        </authorList>
    </citation>
    <scope>NUCLEOTIDE SEQUENCE</scope>
    <source>
        <strain evidence="1">687</strain>
    </source>
</reference>
<dbReference type="EMBL" id="JAHLFG010000027">
    <property type="protein sequence ID" value="MBU3826315.1"/>
    <property type="molecule type" value="Genomic_DNA"/>
</dbReference>
<dbReference type="SUPFAM" id="SSF69635">
    <property type="entry name" value="Type III secretory system chaperone-like"/>
    <property type="match status" value="1"/>
</dbReference>
<gene>
    <name evidence="1" type="ORF">IAA31_02325</name>
</gene>
<dbReference type="AlphaFoldDB" id="A0A9E2KLL8"/>
<protein>
    <recommendedName>
        <fullName evidence="3">Type III secretion chaperone SycN</fullName>
    </recommendedName>
</protein>
<evidence type="ECO:0000313" key="1">
    <source>
        <dbReference type="EMBL" id="MBU3826315.1"/>
    </source>
</evidence>
<proteinExistence type="predicted"/>
<accession>A0A9E2KLL8</accession>
<dbReference type="Proteomes" id="UP000824150">
    <property type="component" value="Unassembled WGS sequence"/>
</dbReference>
<dbReference type="Gene3D" id="3.30.1460.10">
    <property type="match status" value="1"/>
</dbReference>
<name>A0A9E2KLL8_9GAMM</name>
<evidence type="ECO:0008006" key="3">
    <source>
        <dbReference type="Google" id="ProtNLM"/>
    </source>
</evidence>
<reference evidence="1" key="1">
    <citation type="journal article" date="2021" name="PeerJ">
        <title>Extensive microbial diversity within the chicken gut microbiome revealed by metagenomics and culture.</title>
        <authorList>
            <person name="Gilroy R."/>
            <person name="Ravi A."/>
            <person name="Getino M."/>
            <person name="Pursley I."/>
            <person name="Horton D.L."/>
            <person name="Alikhan N.F."/>
            <person name="Baker D."/>
            <person name="Gharbi K."/>
            <person name="Hall N."/>
            <person name="Watson M."/>
            <person name="Adriaenssens E.M."/>
            <person name="Foster-Nyarko E."/>
            <person name="Jarju S."/>
            <person name="Secka A."/>
            <person name="Antonio M."/>
            <person name="Oren A."/>
            <person name="Chaudhuri R.R."/>
            <person name="La Ragione R."/>
            <person name="Hildebrand F."/>
            <person name="Pallen M.J."/>
        </authorList>
    </citation>
    <scope>NUCLEOTIDE SEQUENCE</scope>
    <source>
        <strain evidence="1">687</strain>
    </source>
</reference>
<sequence length="120" mass="13392">MMTSSEVANFFALMGLPPLDFAPGRPINFILNESLELSLEYNEEDNIVIVLSSLMPPYAYAKLEKALRAASYMVKRQLDFTVGYSRDKLLLLTEVPGECSAQELLAAVESLMLQNEQLEA</sequence>